<evidence type="ECO:0000256" key="8">
    <source>
        <dbReference type="ARBA" id="ARBA00023006"/>
    </source>
</evidence>
<dbReference type="InterPro" id="IPR042522">
    <property type="entry name" value="Atg7_N_1"/>
</dbReference>
<comment type="similarity">
    <text evidence="1 10">Belongs to the ATG7 family.</text>
</comment>
<dbReference type="PANTHER" id="PTHR10953">
    <property type="entry name" value="UBIQUITIN-ACTIVATING ENZYME E1"/>
    <property type="match status" value="1"/>
</dbReference>
<dbReference type="SUPFAM" id="SSF69572">
    <property type="entry name" value="Activating enzymes of the ubiquitin-like proteins"/>
    <property type="match status" value="1"/>
</dbReference>
<dbReference type="EMBL" id="BLLK01000069">
    <property type="protein sequence ID" value="GFH60098.1"/>
    <property type="molecule type" value="Genomic_DNA"/>
</dbReference>
<dbReference type="InterPro" id="IPR006285">
    <property type="entry name" value="Atg7"/>
</dbReference>
<dbReference type="GO" id="GO:0034727">
    <property type="term" value="P:piecemeal microautophagy of the nucleus"/>
    <property type="evidence" value="ECO:0007669"/>
    <property type="project" value="TreeGrafter"/>
</dbReference>
<evidence type="ECO:0000256" key="7">
    <source>
        <dbReference type="ARBA" id="ARBA00022927"/>
    </source>
</evidence>
<sequence>MTSEIVKYVPFQSTVDPSFWMKLAEHKLNDLKLSEEPIEVYATYTIKSNIKLRAEDASSTTVTTSTAFTSGRMRLDQDSIVLPDASREHLDFPNNVIQTVGKVKILNTIESFKTIKKNDLLNECCLPSLLQACGIEDTNNDKENLDALTSFFCLCHLDLKTHKNVYWFAFPVLTPATGKSIRFDESIAKEEVMTSLKQSMSEDALTSLHKAVYMMRLQQWQEQQTTGHPPFWIIFTNDEGEYQCLTLSFANYDGLSEDEKKRCKFAFLDPTSTQNNDFAIMPIPVGWTLRNLIAYLVLKLGLADGIDIISFRPSVIRRIDDESTFTFDANTDDLSYLLKIQLPSKEDYQWNSPSGGTRYNTMGWELNARNKPGPRSVNLAPQLEPSHLAQQASDLNLKLMKWRMIPNLDLDYLSNMRVLLLGAGTLGCSVSRTLLGWGVRNITFVDNGKVSYSNPVRQNLFEVQDCENGGKDKAVAAAEALKRIAPTIESEGYVATIPMPGHAFNEKEEVSVKEDVELMQKLVDESDVVFLLTDTRESRWLPTVMARASNKMMINAALGLDSWLVMRHGGNEDGRLGCYFCNDVVAPENSTNNRTLDQQCTVTRPGLAPIASSMAVELCVSLLHHEKKQDAPAPSPSASSAFSPTVDSSDATSALGIMPHQIRGSIVSYTMMNPTVPAFNHCTGCCDGVVEMYKKEGFDFVKRVCCNADGKYLEDIAGLTEFRAKANSMMEDCLDWDEEEADLEDDF</sequence>
<evidence type="ECO:0000256" key="5">
    <source>
        <dbReference type="ARBA" id="ARBA00022490"/>
    </source>
</evidence>
<evidence type="ECO:0000256" key="6">
    <source>
        <dbReference type="ARBA" id="ARBA00022786"/>
    </source>
</evidence>
<dbReference type="Pfam" id="PF16420">
    <property type="entry name" value="ATG7_N"/>
    <property type="match status" value="1"/>
</dbReference>
<evidence type="ECO:0000313" key="13">
    <source>
        <dbReference type="EMBL" id="GFH60098.1"/>
    </source>
</evidence>
<dbReference type="InterPro" id="IPR042523">
    <property type="entry name" value="Atg7_N_2"/>
</dbReference>
<comment type="caution">
    <text evidence="13">The sequence shown here is derived from an EMBL/GenBank/DDBJ whole genome shotgun (WGS) entry which is preliminary data.</text>
</comment>
<keyword evidence="7 10" id="KW-0653">Protein transport</keyword>
<keyword evidence="5 10" id="KW-0963">Cytoplasm</keyword>
<reference evidence="13 14" key="1">
    <citation type="journal article" date="2021" name="Sci. Rep.">
        <title>The genome of the diatom Chaetoceros tenuissimus carries an ancient integrated fragment of an extant virus.</title>
        <authorList>
            <person name="Hongo Y."/>
            <person name="Kimura K."/>
            <person name="Takaki Y."/>
            <person name="Yoshida Y."/>
            <person name="Baba S."/>
            <person name="Kobayashi G."/>
            <person name="Nagasaki K."/>
            <person name="Hano T."/>
            <person name="Tomaru Y."/>
        </authorList>
    </citation>
    <scope>NUCLEOTIDE SEQUENCE [LARGE SCALE GENOMIC DNA]</scope>
    <source>
        <strain evidence="13 14">NIES-3715</strain>
    </source>
</reference>
<evidence type="ECO:0000256" key="10">
    <source>
        <dbReference type="RuleBase" id="RU366022"/>
    </source>
</evidence>
<evidence type="ECO:0000313" key="14">
    <source>
        <dbReference type="Proteomes" id="UP001054902"/>
    </source>
</evidence>
<dbReference type="GO" id="GO:0006995">
    <property type="term" value="P:cellular response to nitrogen starvation"/>
    <property type="evidence" value="ECO:0007669"/>
    <property type="project" value="TreeGrafter"/>
</dbReference>
<accession>A0AAD3D965</accession>
<dbReference type="FunFam" id="3.40.50.720:FF:000395">
    <property type="entry name" value="ubiquitin-like modifier-activating enzyme ATG7"/>
    <property type="match status" value="1"/>
</dbReference>
<evidence type="ECO:0000256" key="1">
    <source>
        <dbReference type="ARBA" id="ARBA00010931"/>
    </source>
</evidence>
<name>A0AAD3D965_9STRA</name>
<dbReference type="GO" id="GO:0000045">
    <property type="term" value="P:autophagosome assembly"/>
    <property type="evidence" value="ECO:0007669"/>
    <property type="project" value="TreeGrafter"/>
</dbReference>
<dbReference type="PANTHER" id="PTHR10953:SF3">
    <property type="entry name" value="UBIQUITIN-LIKE MODIFIER-ACTIVATING ENZYME ATG7"/>
    <property type="match status" value="1"/>
</dbReference>
<keyword evidence="6 10" id="KW-0833">Ubl conjugation pathway</keyword>
<dbReference type="GO" id="GO:0019778">
    <property type="term" value="F:Atg12 activating enzyme activity"/>
    <property type="evidence" value="ECO:0007669"/>
    <property type="project" value="TreeGrafter"/>
</dbReference>
<keyword evidence="8 10" id="KW-0072">Autophagy</keyword>
<evidence type="ECO:0000256" key="9">
    <source>
        <dbReference type="PIRSR" id="PIRSR606285-1"/>
    </source>
</evidence>
<feature type="domain" description="THIF-type NAD/FAD binding fold" evidence="11">
    <location>
        <begin position="400"/>
        <end position="628"/>
    </location>
</feature>
<dbReference type="Pfam" id="PF00899">
    <property type="entry name" value="ThiF"/>
    <property type="match status" value="1"/>
</dbReference>
<proteinExistence type="inferred from homology"/>
<dbReference type="GO" id="GO:0019779">
    <property type="term" value="F:Atg8 activating enzyme activity"/>
    <property type="evidence" value="ECO:0007669"/>
    <property type="project" value="TreeGrafter"/>
</dbReference>
<comment type="subcellular location">
    <subcellularLocation>
        <location evidence="10">Cytoplasm</location>
    </subcellularLocation>
    <subcellularLocation>
        <location evidence="10">Preautophagosomal structure</location>
    </subcellularLocation>
</comment>
<evidence type="ECO:0000256" key="2">
    <source>
        <dbReference type="ARBA" id="ARBA00011738"/>
    </source>
</evidence>
<dbReference type="GO" id="GO:0000422">
    <property type="term" value="P:autophagy of mitochondrion"/>
    <property type="evidence" value="ECO:0007669"/>
    <property type="project" value="TreeGrafter"/>
</dbReference>
<dbReference type="GO" id="GO:0032446">
    <property type="term" value="P:protein modification by small protein conjugation"/>
    <property type="evidence" value="ECO:0007669"/>
    <property type="project" value="TreeGrafter"/>
</dbReference>
<keyword evidence="4 10" id="KW-0813">Transport</keyword>
<dbReference type="AlphaFoldDB" id="A0AAD3D965"/>
<evidence type="ECO:0000256" key="3">
    <source>
        <dbReference type="ARBA" id="ARBA00017647"/>
    </source>
</evidence>
<protein>
    <recommendedName>
        <fullName evidence="3 10">Ubiquitin-like modifier-activating enzyme ATG7</fullName>
    </recommendedName>
    <alternativeName>
        <fullName evidence="10">Autophagy-related protein 7</fullName>
    </alternativeName>
</protein>
<dbReference type="InterPro" id="IPR032197">
    <property type="entry name" value="Atg7_N"/>
</dbReference>
<dbReference type="InterPro" id="IPR045886">
    <property type="entry name" value="ThiF/MoeB/HesA"/>
</dbReference>
<evidence type="ECO:0000259" key="11">
    <source>
        <dbReference type="Pfam" id="PF00899"/>
    </source>
</evidence>
<gene>
    <name evidence="13" type="ORF">CTEN210_16574</name>
</gene>
<keyword evidence="14" id="KW-1185">Reference proteome</keyword>
<dbReference type="GO" id="GO:0015031">
    <property type="term" value="P:protein transport"/>
    <property type="evidence" value="ECO:0007669"/>
    <property type="project" value="UniProtKB-UniRule"/>
</dbReference>
<feature type="active site" description="Glycyl thioester intermediate" evidence="9">
    <location>
        <position position="600"/>
    </location>
</feature>
<evidence type="ECO:0000259" key="12">
    <source>
        <dbReference type="Pfam" id="PF16420"/>
    </source>
</evidence>
<evidence type="ECO:0000256" key="4">
    <source>
        <dbReference type="ARBA" id="ARBA00022448"/>
    </source>
</evidence>
<comment type="function">
    <text evidence="10">E1-like activating enzyme involved in the 2 ubiquitin-like systems required for autophagy.</text>
</comment>
<dbReference type="Proteomes" id="UP001054902">
    <property type="component" value="Unassembled WGS sequence"/>
</dbReference>
<dbReference type="Gene3D" id="3.40.140.70">
    <property type="entry name" value="Ubiquitin-like modifier-activating enzyme ATG7 N-terminal domain"/>
    <property type="match status" value="1"/>
</dbReference>
<dbReference type="NCBIfam" id="TIGR01381">
    <property type="entry name" value="E1_like_apg7"/>
    <property type="match status" value="1"/>
</dbReference>
<dbReference type="Gene3D" id="3.40.50.720">
    <property type="entry name" value="NAD(P)-binding Rossmann-like Domain"/>
    <property type="match status" value="1"/>
</dbReference>
<dbReference type="InterPro" id="IPR035985">
    <property type="entry name" value="Ubiquitin-activating_enz"/>
</dbReference>
<feature type="domain" description="Ubiquitin-like modifier-activating enzyme Atg7 N-terminal" evidence="12">
    <location>
        <begin position="6"/>
        <end position="381"/>
    </location>
</feature>
<dbReference type="Gene3D" id="3.40.140.100">
    <property type="entry name" value="Ubiquitin-like modifier-activating enzyme ATG7 C-terminal domain"/>
    <property type="match status" value="1"/>
</dbReference>
<dbReference type="GO" id="GO:0000407">
    <property type="term" value="C:phagophore assembly site"/>
    <property type="evidence" value="ECO:0007669"/>
    <property type="project" value="UniProtKB-SubCell"/>
</dbReference>
<dbReference type="InterPro" id="IPR000594">
    <property type="entry name" value="ThiF_NAD_FAD-bd"/>
</dbReference>
<organism evidence="13 14">
    <name type="scientific">Chaetoceros tenuissimus</name>
    <dbReference type="NCBI Taxonomy" id="426638"/>
    <lineage>
        <taxon>Eukaryota</taxon>
        <taxon>Sar</taxon>
        <taxon>Stramenopiles</taxon>
        <taxon>Ochrophyta</taxon>
        <taxon>Bacillariophyta</taxon>
        <taxon>Coscinodiscophyceae</taxon>
        <taxon>Chaetocerotophycidae</taxon>
        <taxon>Chaetocerotales</taxon>
        <taxon>Chaetocerotaceae</taxon>
        <taxon>Chaetoceros</taxon>
    </lineage>
</organism>
<comment type="subunit">
    <text evidence="2 10">Homodimer.</text>
</comment>